<gene>
    <name evidence="3" type="ORF">SAMN05444339_11415</name>
</gene>
<dbReference type="STRING" id="366533.SAMN05444339_11415"/>
<evidence type="ECO:0000313" key="3">
    <source>
        <dbReference type="EMBL" id="SHF81331.1"/>
    </source>
</evidence>
<protein>
    <submittedName>
        <fullName evidence="3">Ion channel</fullName>
    </submittedName>
</protein>
<dbReference type="OrthoDB" id="2974133at2"/>
<dbReference type="AlphaFoldDB" id="A0A1M5EQB8"/>
<dbReference type="Gene3D" id="1.10.287.70">
    <property type="match status" value="1"/>
</dbReference>
<keyword evidence="1" id="KW-0812">Transmembrane</keyword>
<feature type="domain" description="Potassium channel" evidence="2">
    <location>
        <begin position="72"/>
        <end position="134"/>
    </location>
</feature>
<dbReference type="RefSeq" id="WP_072858680.1">
    <property type="nucleotide sequence ID" value="NZ_FQUE01000014.1"/>
</dbReference>
<evidence type="ECO:0000256" key="1">
    <source>
        <dbReference type="SAM" id="Phobius"/>
    </source>
</evidence>
<sequence>MLTAMLISAALILLTLTVHYVVLRKVSAKLFQWGCPCYRGLTLAVVCITVAHIFEAGAFAVGFWFADKISHIGSFDTDQPMSWMDYFYFSLVNFTTLGRGDITPLGHLRFIGGIEAFVGFLMITASGSYVLQVMSGNPPRVGVKNRP</sequence>
<dbReference type="InterPro" id="IPR013099">
    <property type="entry name" value="K_chnl_dom"/>
</dbReference>
<keyword evidence="4" id="KW-1185">Reference proteome</keyword>
<evidence type="ECO:0000313" key="4">
    <source>
        <dbReference type="Proteomes" id="UP000183987"/>
    </source>
</evidence>
<feature type="transmembrane region" description="Helical" evidence="1">
    <location>
        <begin position="86"/>
        <end position="102"/>
    </location>
</feature>
<evidence type="ECO:0000259" key="2">
    <source>
        <dbReference type="Pfam" id="PF07885"/>
    </source>
</evidence>
<organism evidence="3 4">
    <name type="scientific">Loktanella atrilutea</name>
    <dbReference type="NCBI Taxonomy" id="366533"/>
    <lineage>
        <taxon>Bacteria</taxon>
        <taxon>Pseudomonadati</taxon>
        <taxon>Pseudomonadota</taxon>
        <taxon>Alphaproteobacteria</taxon>
        <taxon>Rhodobacterales</taxon>
        <taxon>Roseobacteraceae</taxon>
        <taxon>Loktanella</taxon>
    </lineage>
</organism>
<reference evidence="4" key="1">
    <citation type="submission" date="2016-11" db="EMBL/GenBank/DDBJ databases">
        <authorList>
            <person name="Varghese N."/>
            <person name="Submissions S."/>
        </authorList>
    </citation>
    <scope>NUCLEOTIDE SEQUENCE [LARGE SCALE GENOMIC DNA]</scope>
    <source>
        <strain evidence="4">DSM 29326</strain>
    </source>
</reference>
<dbReference type="SUPFAM" id="SSF81324">
    <property type="entry name" value="Voltage-gated potassium channels"/>
    <property type="match status" value="1"/>
</dbReference>
<accession>A0A1M5EQB8</accession>
<dbReference type="Proteomes" id="UP000183987">
    <property type="component" value="Unassembled WGS sequence"/>
</dbReference>
<feature type="transmembrane region" description="Helical" evidence="1">
    <location>
        <begin position="40"/>
        <end position="65"/>
    </location>
</feature>
<keyword evidence="1" id="KW-1133">Transmembrane helix</keyword>
<name>A0A1M5EQB8_LOKAT</name>
<dbReference type="EMBL" id="FQUE01000014">
    <property type="protein sequence ID" value="SHF81331.1"/>
    <property type="molecule type" value="Genomic_DNA"/>
</dbReference>
<feature type="transmembrane region" description="Helical" evidence="1">
    <location>
        <begin position="108"/>
        <end position="131"/>
    </location>
</feature>
<dbReference type="Pfam" id="PF07885">
    <property type="entry name" value="Ion_trans_2"/>
    <property type="match status" value="1"/>
</dbReference>
<keyword evidence="1" id="KW-0472">Membrane</keyword>
<proteinExistence type="predicted"/>